<protein>
    <submittedName>
        <fullName evidence="1">YqeG family HAD IIIA-type phosphatase</fullName>
    </submittedName>
</protein>
<name>A0A9X4H6P7_9FIRM</name>
<dbReference type="GO" id="GO:0005737">
    <property type="term" value="C:cytoplasm"/>
    <property type="evidence" value="ECO:0007669"/>
    <property type="project" value="TreeGrafter"/>
</dbReference>
<dbReference type="InterPro" id="IPR023214">
    <property type="entry name" value="HAD_sf"/>
</dbReference>
<dbReference type="SUPFAM" id="SSF56784">
    <property type="entry name" value="HAD-like"/>
    <property type="match status" value="1"/>
</dbReference>
<dbReference type="InterPro" id="IPR036412">
    <property type="entry name" value="HAD-like_sf"/>
</dbReference>
<dbReference type="NCBIfam" id="TIGR01662">
    <property type="entry name" value="HAD-SF-IIIA"/>
    <property type="match status" value="1"/>
</dbReference>
<gene>
    <name evidence="1" type="ORF">L7E55_14145</name>
</gene>
<organism evidence="1 2">
    <name type="scientific">Pelotomaculum isophthalicicum JI</name>
    <dbReference type="NCBI Taxonomy" id="947010"/>
    <lineage>
        <taxon>Bacteria</taxon>
        <taxon>Bacillati</taxon>
        <taxon>Bacillota</taxon>
        <taxon>Clostridia</taxon>
        <taxon>Eubacteriales</taxon>
        <taxon>Desulfotomaculaceae</taxon>
        <taxon>Pelotomaculum</taxon>
    </lineage>
</organism>
<sequence length="174" mass="19708">MLNLLFPKIYVSSITDIQVEWLKELGIKGVLFDLDNTIIRRDSYQFPPEVTSYIYKLRQHGLKVGIISNNRRKRVAAIAGLLEVPSIHRAVKPLAKSFRRAMKMLGTSAEETALVGDQIFTDILGGNLAGLHTILVVPMQGKDFWGSRLICRPLEKLVLARLSKYKEVVYVNRD</sequence>
<reference evidence="1" key="1">
    <citation type="submission" date="2022-02" db="EMBL/GenBank/DDBJ databases">
        <authorList>
            <person name="Leng L."/>
        </authorList>
    </citation>
    <scope>NUCLEOTIDE SEQUENCE</scope>
    <source>
        <strain evidence="1">JI</strain>
    </source>
</reference>
<dbReference type="Proteomes" id="UP001154312">
    <property type="component" value="Unassembled WGS sequence"/>
</dbReference>
<dbReference type="Gene3D" id="3.40.50.1000">
    <property type="entry name" value="HAD superfamily/HAD-like"/>
    <property type="match status" value="1"/>
</dbReference>
<dbReference type="CDD" id="cd16416">
    <property type="entry name" value="HAD_BsYqeG-like"/>
    <property type="match status" value="1"/>
</dbReference>
<dbReference type="EMBL" id="JAKOAV010000032">
    <property type="protein sequence ID" value="MDF9409482.1"/>
    <property type="molecule type" value="Genomic_DNA"/>
</dbReference>
<dbReference type="GO" id="GO:0008962">
    <property type="term" value="F:phosphatidylglycerophosphatase activity"/>
    <property type="evidence" value="ECO:0007669"/>
    <property type="project" value="InterPro"/>
</dbReference>
<dbReference type="NCBIfam" id="TIGR01668">
    <property type="entry name" value="YqeG_hyp_ppase"/>
    <property type="match status" value="1"/>
</dbReference>
<evidence type="ECO:0000313" key="2">
    <source>
        <dbReference type="Proteomes" id="UP001154312"/>
    </source>
</evidence>
<dbReference type="AlphaFoldDB" id="A0A9X4H6P7"/>
<dbReference type="Pfam" id="PF00702">
    <property type="entry name" value="Hydrolase"/>
    <property type="match status" value="1"/>
</dbReference>
<dbReference type="InterPro" id="IPR010021">
    <property type="entry name" value="PGPP1/Gep4"/>
</dbReference>
<evidence type="ECO:0000313" key="1">
    <source>
        <dbReference type="EMBL" id="MDF9409482.1"/>
    </source>
</evidence>
<comment type="caution">
    <text evidence="1">The sequence shown here is derived from an EMBL/GenBank/DDBJ whole genome shotgun (WGS) entry which is preliminary data.</text>
</comment>
<dbReference type="InterPro" id="IPR006549">
    <property type="entry name" value="HAD-SF_hydro_IIIA"/>
</dbReference>
<accession>A0A9X4H6P7</accession>
<dbReference type="PANTHER" id="PTHR19288">
    <property type="entry name" value="4-NITROPHENYLPHOSPHATASE-RELATED"/>
    <property type="match status" value="1"/>
</dbReference>
<proteinExistence type="predicted"/>
<keyword evidence="2" id="KW-1185">Reference proteome</keyword>
<dbReference type="RefSeq" id="WP_277444951.1">
    <property type="nucleotide sequence ID" value="NZ_JAKOAV010000032.1"/>
</dbReference>
<dbReference type="PANTHER" id="PTHR19288:SF25">
    <property type="entry name" value="PHOSPHATIDYLGLYCEROPHOSPHATASE GEP4, MITOCHONDRIAL"/>
    <property type="match status" value="1"/>
</dbReference>